<evidence type="ECO:0000256" key="1">
    <source>
        <dbReference type="ARBA" id="ARBA00001971"/>
    </source>
</evidence>
<protein>
    <submittedName>
        <fullName evidence="10">Cytochrome P450 315a1, mitochondrial-like</fullName>
    </submittedName>
</protein>
<evidence type="ECO:0000256" key="6">
    <source>
        <dbReference type="ARBA" id="ARBA00023004"/>
    </source>
</evidence>
<dbReference type="GeneID" id="106460600"/>
<dbReference type="RefSeq" id="XP_013775772.1">
    <property type="nucleotide sequence ID" value="XM_013920318.1"/>
</dbReference>
<dbReference type="PROSITE" id="PS00086">
    <property type="entry name" value="CYTOCHROME_P450"/>
    <property type="match status" value="1"/>
</dbReference>
<name>A0ABM1B6G5_LIMPO</name>
<dbReference type="InterPro" id="IPR036396">
    <property type="entry name" value="Cyt_P450_sf"/>
</dbReference>
<keyword evidence="4 8" id="KW-0479">Metal-binding</keyword>
<dbReference type="Gene3D" id="1.10.630.10">
    <property type="entry name" value="Cytochrome P450"/>
    <property type="match status" value="2"/>
</dbReference>
<dbReference type="CDD" id="cd11054">
    <property type="entry name" value="CYP24A1-like"/>
    <property type="match status" value="1"/>
</dbReference>
<evidence type="ECO:0000256" key="2">
    <source>
        <dbReference type="ARBA" id="ARBA00010617"/>
    </source>
</evidence>
<evidence type="ECO:0000313" key="10">
    <source>
        <dbReference type="RefSeq" id="XP_013775772.1"/>
    </source>
</evidence>
<evidence type="ECO:0000256" key="4">
    <source>
        <dbReference type="ARBA" id="ARBA00022723"/>
    </source>
</evidence>
<dbReference type="InterPro" id="IPR002401">
    <property type="entry name" value="Cyt_P450_E_grp-I"/>
</dbReference>
<dbReference type="Pfam" id="PF00067">
    <property type="entry name" value="p450"/>
    <property type="match status" value="2"/>
</dbReference>
<proteinExistence type="inferred from homology"/>
<evidence type="ECO:0000313" key="9">
    <source>
        <dbReference type="Proteomes" id="UP000694941"/>
    </source>
</evidence>
<reference evidence="10" key="1">
    <citation type="submission" date="2025-08" db="UniProtKB">
        <authorList>
            <consortium name="RefSeq"/>
        </authorList>
    </citation>
    <scope>IDENTIFICATION</scope>
    <source>
        <tissue evidence="10">Muscle</tissue>
    </source>
</reference>
<keyword evidence="5 8" id="KW-0560">Oxidoreductase</keyword>
<gene>
    <name evidence="10" type="primary">LOC106460600</name>
</gene>
<accession>A0ABM1B6G5</accession>
<sequence length="440" mass="50597">MAPCPAKAPFLNSVTSGKPYEHIPSPKGLPLVGTMFDLLCSGGAPKIHEYCDKRHKELGSIYREKLGAVEAVFVAEGELIQRVYQNEGRYPMHLVPEPWLIYNEINGIRRGLFFMDGPQWSERRKSLNKVFRQQSVSDHARVFNEVINDLLDRWRKVRGEDMELENLERELYNWSIDSLGTMIFGRRLGCVTSDSKIGNIHEFVHCVQQIFTESAHMTMIPPRLAYWLKLPVWRRFVQAADRALGLAKAYVEDNVKDIFSKAETGEPVEGVLSQMLLEDKIEQEEIVRIVTDLFLAAADTWKYTPVRLFPVAPFLTRILSQDIILNGYKVPAGKLILMSLYTTGRDPTFFPEPGNFKPDRWLRNRYSRDVINTFACLPFGFGTRSCIGRRVAEMQMQFLLARVIQNFHLVSANKKDVGIIMRMITTPNEPIKLRLRDRSK</sequence>
<evidence type="ECO:0000256" key="7">
    <source>
        <dbReference type="ARBA" id="ARBA00023033"/>
    </source>
</evidence>
<dbReference type="PANTHER" id="PTHR24279:SF120">
    <property type="entry name" value="CYTOCHROME P450"/>
    <property type="match status" value="1"/>
</dbReference>
<keyword evidence="7 8" id="KW-0503">Monooxygenase</keyword>
<dbReference type="InterPro" id="IPR001128">
    <property type="entry name" value="Cyt_P450"/>
</dbReference>
<evidence type="ECO:0000256" key="3">
    <source>
        <dbReference type="ARBA" id="ARBA00022617"/>
    </source>
</evidence>
<keyword evidence="3 8" id="KW-0349">Heme</keyword>
<evidence type="ECO:0000256" key="5">
    <source>
        <dbReference type="ARBA" id="ARBA00023002"/>
    </source>
</evidence>
<evidence type="ECO:0000256" key="8">
    <source>
        <dbReference type="RuleBase" id="RU000461"/>
    </source>
</evidence>
<keyword evidence="9" id="KW-1185">Reference proteome</keyword>
<dbReference type="Proteomes" id="UP000694941">
    <property type="component" value="Unplaced"/>
</dbReference>
<dbReference type="InterPro" id="IPR050479">
    <property type="entry name" value="CYP11_CYP27_families"/>
</dbReference>
<comment type="similarity">
    <text evidence="2 8">Belongs to the cytochrome P450 family.</text>
</comment>
<comment type="cofactor">
    <cofactor evidence="1">
        <name>heme</name>
        <dbReference type="ChEBI" id="CHEBI:30413"/>
    </cofactor>
</comment>
<keyword evidence="6 8" id="KW-0408">Iron</keyword>
<organism evidence="9 10">
    <name type="scientific">Limulus polyphemus</name>
    <name type="common">Atlantic horseshoe crab</name>
    <dbReference type="NCBI Taxonomy" id="6850"/>
    <lineage>
        <taxon>Eukaryota</taxon>
        <taxon>Metazoa</taxon>
        <taxon>Ecdysozoa</taxon>
        <taxon>Arthropoda</taxon>
        <taxon>Chelicerata</taxon>
        <taxon>Merostomata</taxon>
        <taxon>Xiphosura</taxon>
        <taxon>Limulidae</taxon>
        <taxon>Limulus</taxon>
    </lineage>
</organism>
<dbReference type="InterPro" id="IPR017972">
    <property type="entry name" value="Cyt_P450_CS"/>
</dbReference>
<dbReference type="SUPFAM" id="SSF48264">
    <property type="entry name" value="Cytochrome P450"/>
    <property type="match status" value="1"/>
</dbReference>
<dbReference type="PANTHER" id="PTHR24279">
    <property type="entry name" value="CYTOCHROME P450"/>
    <property type="match status" value="1"/>
</dbReference>
<dbReference type="PRINTS" id="PR00463">
    <property type="entry name" value="EP450I"/>
</dbReference>